<reference evidence="3 4" key="1">
    <citation type="journal article" date="2023" name="Mol. Ecol. Resour.">
        <title>Chromosome-level genome assembly of a triploid poplar Populus alba 'Berolinensis'.</title>
        <authorList>
            <person name="Chen S."/>
            <person name="Yu Y."/>
            <person name="Wang X."/>
            <person name="Wang S."/>
            <person name="Zhang T."/>
            <person name="Zhou Y."/>
            <person name="He R."/>
            <person name="Meng N."/>
            <person name="Wang Y."/>
            <person name="Liu W."/>
            <person name="Liu Z."/>
            <person name="Liu J."/>
            <person name="Guo Q."/>
            <person name="Huang H."/>
            <person name="Sederoff R.R."/>
            <person name="Wang G."/>
            <person name="Qu G."/>
            <person name="Chen S."/>
        </authorList>
    </citation>
    <scope>NUCLEOTIDE SEQUENCE [LARGE SCALE GENOMIC DNA]</scope>
    <source>
        <strain evidence="3">SC-2020</strain>
    </source>
</reference>
<organism evidence="3 4">
    <name type="scientific">Populus alba x Populus x berolinensis</name>
    <dbReference type="NCBI Taxonomy" id="444605"/>
    <lineage>
        <taxon>Eukaryota</taxon>
        <taxon>Viridiplantae</taxon>
        <taxon>Streptophyta</taxon>
        <taxon>Embryophyta</taxon>
        <taxon>Tracheophyta</taxon>
        <taxon>Spermatophyta</taxon>
        <taxon>Magnoliopsida</taxon>
        <taxon>eudicotyledons</taxon>
        <taxon>Gunneridae</taxon>
        <taxon>Pentapetalae</taxon>
        <taxon>rosids</taxon>
        <taxon>fabids</taxon>
        <taxon>Malpighiales</taxon>
        <taxon>Salicaceae</taxon>
        <taxon>Saliceae</taxon>
        <taxon>Populus</taxon>
    </lineage>
</organism>
<dbReference type="Proteomes" id="UP001164929">
    <property type="component" value="Chromosome 1"/>
</dbReference>
<dbReference type="EMBL" id="JAQIZT010000001">
    <property type="protein sequence ID" value="KAJ7014357.1"/>
    <property type="molecule type" value="Genomic_DNA"/>
</dbReference>
<feature type="compositionally biased region" description="Basic and acidic residues" evidence="1">
    <location>
        <begin position="1"/>
        <end position="12"/>
    </location>
</feature>
<protein>
    <submittedName>
        <fullName evidence="3">Uncharacterized protein</fullName>
    </submittedName>
</protein>
<evidence type="ECO:0000256" key="1">
    <source>
        <dbReference type="SAM" id="MobiDB-lite"/>
    </source>
</evidence>
<name>A0AAD6RST2_9ROSI</name>
<comment type="caution">
    <text evidence="3">The sequence shown here is derived from an EMBL/GenBank/DDBJ whole genome shotgun (WGS) entry which is preliminary data.</text>
</comment>
<proteinExistence type="predicted"/>
<gene>
    <name evidence="3" type="ORF">NC653_003849</name>
</gene>
<keyword evidence="2" id="KW-1133">Transmembrane helix</keyword>
<sequence>MEKPAKQREVFRNNKGSYNGQGSKHGGGPSRLRAQTVVLCVFLRKKRMERIKEEISLPWSSSSSLSLSLYIYIYIYI</sequence>
<feature type="region of interest" description="Disordered" evidence="1">
    <location>
        <begin position="1"/>
        <end position="30"/>
    </location>
</feature>
<dbReference type="AlphaFoldDB" id="A0AAD6RST2"/>
<evidence type="ECO:0000313" key="3">
    <source>
        <dbReference type="EMBL" id="KAJ7014357.1"/>
    </source>
</evidence>
<feature type="transmembrane region" description="Helical" evidence="2">
    <location>
        <begin position="55"/>
        <end position="75"/>
    </location>
</feature>
<keyword evidence="2" id="KW-0812">Transmembrane</keyword>
<accession>A0AAD6RST2</accession>
<keyword evidence="2" id="KW-0472">Membrane</keyword>
<evidence type="ECO:0000256" key="2">
    <source>
        <dbReference type="SAM" id="Phobius"/>
    </source>
</evidence>
<evidence type="ECO:0000313" key="4">
    <source>
        <dbReference type="Proteomes" id="UP001164929"/>
    </source>
</evidence>
<keyword evidence="4" id="KW-1185">Reference proteome</keyword>